<dbReference type="EMBL" id="JAFLEQ010000008">
    <property type="protein sequence ID" value="MBN9644028.1"/>
    <property type="molecule type" value="Genomic_DNA"/>
</dbReference>
<evidence type="ECO:0000313" key="10">
    <source>
        <dbReference type="Proteomes" id="UP000664332"/>
    </source>
</evidence>
<dbReference type="NCBIfam" id="TIGR00071">
    <property type="entry name" value="hisT_truA"/>
    <property type="match status" value="1"/>
</dbReference>
<comment type="caution">
    <text evidence="9">The sequence shown here is derived from an EMBL/GenBank/DDBJ whole genome shotgun (WGS) entry which is preliminary data.</text>
</comment>
<dbReference type="Gene3D" id="3.30.70.580">
    <property type="entry name" value="Pseudouridine synthase I, catalytic domain, N-terminal subdomain"/>
    <property type="match status" value="1"/>
</dbReference>
<dbReference type="Pfam" id="PF01416">
    <property type="entry name" value="PseudoU_synth_1"/>
    <property type="match status" value="2"/>
</dbReference>
<dbReference type="GO" id="GO:0160147">
    <property type="term" value="F:tRNA pseudouridine(38-40) synthase activity"/>
    <property type="evidence" value="ECO:0007669"/>
    <property type="project" value="UniProtKB-EC"/>
</dbReference>
<dbReference type="AlphaFoldDB" id="A0A939E1D7"/>
<keyword evidence="2 4" id="KW-0819">tRNA processing</keyword>
<dbReference type="HAMAP" id="MF_00171">
    <property type="entry name" value="TruA"/>
    <property type="match status" value="1"/>
</dbReference>
<keyword evidence="10" id="KW-1185">Reference proteome</keyword>
<dbReference type="EC" id="5.4.99.12" evidence="4"/>
<dbReference type="PANTHER" id="PTHR11142">
    <property type="entry name" value="PSEUDOURIDYLATE SYNTHASE"/>
    <property type="match status" value="1"/>
</dbReference>
<name>A0A939E1D7_9CORY</name>
<reference evidence="9" key="1">
    <citation type="submission" date="2021-03" db="EMBL/GenBank/DDBJ databases">
        <authorList>
            <person name="Sun Q."/>
        </authorList>
    </citation>
    <scope>NUCLEOTIDE SEQUENCE</scope>
    <source>
        <strain evidence="9">CCM 8862</strain>
    </source>
</reference>
<dbReference type="InterPro" id="IPR020103">
    <property type="entry name" value="PsdUridine_synth_cat_dom_sf"/>
</dbReference>
<sequence length="305" mass="33252">MANPAKDCVRLRFTVAYDGTAFNGWAKQLGQDGVRTVQATIEQALELVFRRPCPLTVAGRTDAGVHATGQVAHADVPREVLGERSIGGDPANLVRRLSRLVPDDIQIRDVAFAPEGFDARFSALRRHYIYRVTTNPGGVLPTRRIDTAAWPKPVDLDRMVRAVAPLVGLHDFAAFSKYRPGATTVRDLQRFDWVDVSTAEQPQTYQAYVSADAFTWSMVRSLVGASLAVGQGRRAIDFMAGLLDERSRSPLVPVAPAAGLTLVGVDYPADSQLAQRADETRGIRVLPGEEHRAAGKGCPDTNPFY</sequence>
<comment type="subunit">
    <text evidence="4">Homodimer.</text>
</comment>
<dbReference type="InterPro" id="IPR020094">
    <property type="entry name" value="TruA/RsuA/RluB/E/F_N"/>
</dbReference>
<accession>A0A939E1D7</accession>
<gene>
    <name evidence="4 9" type="primary">truA</name>
    <name evidence="9" type="ORF">JZY06_05260</name>
</gene>
<dbReference type="Gene3D" id="3.30.70.660">
    <property type="entry name" value="Pseudouridine synthase I, catalytic domain, C-terminal subdomain"/>
    <property type="match status" value="1"/>
</dbReference>
<dbReference type="InterPro" id="IPR001406">
    <property type="entry name" value="PsdUridine_synth_TruA"/>
</dbReference>
<dbReference type="RefSeq" id="WP_207118896.1">
    <property type="nucleotide sequence ID" value="NZ_JAFLEQ010000008.1"/>
</dbReference>
<dbReference type="Proteomes" id="UP000664332">
    <property type="component" value="Unassembled WGS sequence"/>
</dbReference>
<feature type="binding site" evidence="4 6">
    <location>
        <position position="128"/>
    </location>
    <ligand>
        <name>substrate</name>
    </ligand>
</feature>
<evidence type="ECO:0000256" key="5">
    <source>
        <dbReference type="PIRSR" id="PIRSR001430-1"/>
    </source>
</evidence>
<dbReference type="GO" id="GO:0003723">
    <property type="term" value="F:RNA binding"/>
    <property type="evidence" value="ECO:0007669"/>
    <property type="project" value="InterPro"/>
</dbReference>
<dbReference type="SUPFAM" id="SSF55120">
    <property type="entry name" value="Pseudouridine synthase"/>
    <property type="match status" value="1"/>
</dbReference>
<dbReference type="InterPro" id="IPR020097">
    <property type="entry name" value="PsdUridine_synth_TruA_a/b_dom"/>
</dbReference>
<feature type="domain" description="Pseudouridine synthase I TruA alpha/beta" evidence="8">
    <location>
        <begin position="162"/>
        <end position="268"/>
    </location>
</feature>
<evidence type="ECO:0000256" key="4">
    <source>
        <dbReference type="HAMAP-Rule" id="MF_00171"/>
    </source>
</evidence>
<evidence type="ECO:0000256" key="6">
    <source>
        <dbReference type="PIRSR" id="PIRSR001430-2"/>
    </source>
</evidence>
<comment type="function">
    <text evidence="4">Formation of pseudouridine at positions 38, 39 and 40 in the anticodon stem and loop of transfer RNAs.</text>
</comment>
<comment type="caution">
    <text evidence="4">Lacks conserved residue(s) required for the propagation of feature annotation.</text>
</comment>
<dbReference type="CDD" id="cd02570">
    <property type="entry name" value="PseudoU_synth_EcTruA"/>
    <property type="match status" value="1"/>
</dbReference>
<comment type="catalytic activity">
    <reaction evidence="4 7">
        <text>uridine(38/39/40) in tRNA = pseudouridine(38/39/40) in tRNA</text>
        <dbReference type="Rhea" id="RHEA:22376"/>
        <dbReference type="Rhea" id="RHEA-COMP:10085"/>
        <dbReference type="Rhea" id="RHEA-COMP:10087"/>
        <dbReference type="ChEBI" id="CHEBI:65314"/>
        <dbReference type="ChEBI" id="CHEBI:65315"/>
        <dbReference type="EC" id="5.4.99.12"/>
    </reaction>
</comment>
<organism evidence="9 10">
    <name type="scientific">Corynebacterium mendelii</name>
    <dbReference type="NCBI Taxonomy" id="2765362"/>
    <lineage>
        <taxon>Bacteria</taxon>
        <taxon>Bacillati</taxon>
        <taxon>Actinomycetota</taxon>
        <taxon>Actinomycetes</taxon>
        <taxon>Mycobacteriales</taxon>
        <taxon>Corynebacteriaceae</taxon>
        <taxon>Corynebacterium</taxon>
    </lineage>
</organism>
<dbReference type="InterPro" id="IPR020095">
    <property type="entry name" value="PsdUridine_synth_TruA_C"/>
</dbReference>
<evidence type="ECO:0000256" key="7">
    <source>
        <dbReference type="RuleBase" id="RU003792"/>
    </source>
</evidence>
<dbReference type="GO" id="GO:0031119">
    <property type="term" value="P:tRNA pseudouridine synthesis"/>
    <property type="evidence" value="ECO:0007669"/>
    <property type="project" value="UniProtKB-UniRule"/>
</dbReference>
<protein>
    <recommendedName>
        <fullName evidence="4">tRNA pseudouridine synthase A</fullName>
        <ecNumber evidence="4">5.4.99.12</ecNumber>
    </recommendedName>
    <alternativeName>
        <fullName evidence="4">tRNA pseudouridine(38-40) synthase</fullName>
    </alternativeName>
    <alternativeName>
        <fullName evidence="4">tRNA pseudouridylate synthase I</fullName>
    </alternativeName>
    <alternativeName>
        <fullName evidence="4">tRNA-uridine isomerase I</fullName>
    </alternativeName>
</protein>
<evidence type="ECO:0000259" key="8">
    <source>
        <dbReference type="Pfam" id="PF01416"/>
    </source>
</evidence>
<feature type="active site" description="Nucleophile" evidence="4 5">
    <location>
        <position position="62"/>
    </location>
</feature>
<feature type="domain" description="Pseudouridine synthase I TruA alpha/beta" evidence="8">
    <location>
        <begin position="15"/>
        <end position="76"/>
    </location>
</feature>
<keyword evidence="3 4" id="KW-0413">Isomerase</keyword>
<evidence type="ECO:0000256" key="3">
    <source>
        <dbReference type="ARBA" id="ARBA00023235"/>
    </source>
</evidence>
<evidence type="ECO:0000313" key="9">
    <source>
        <dbReference type="EMBL" id="MBN9644028.1"/>
    </source>
</evidence>
<evidence type="ECO:0000256" key="1">
    <source>
        <dbReference type="ARBA" id="ARBA00009375"/>
    </source>
</evidence>
<dbReference type="PANTHER" id="PTHR11142:SF0">
    <property type="entry name" value="TRNA PSEUDOURIDINE SYNTHASE-LIKE 1"/>
    <property type="match status" value="1"/>
</dbReference>
<evidence type="ECO:0000256" key="2">
    <source>
        <dbReference type="ARBA" id="ARBA00022694"/>
    </source>
</evidence>
<comment type="similarity">
    <text evidence="1 4 7">Belongs to the tRNA pseudouridine synthase TruA family.</text>
</comment>
<dbReference type="PIRSF" id="PIRSF001430">
    <property type="entry name" value="tRNA_psdUrid_synth"/>
    <property type="match status" value="1"/>
</dbReference>
<proteinExistence type="inferred from homology"/>